<protein>
    <submittedName>
        <fullName evidence="2">Ribosylnicotinamide kinase</fullName>
    </submittedName>
</protein>
<comment type="caution">
    <text evidence="2">The sequence shown here is derived from an EMBL/GenBank/DDBJ whole genome shotgun (WGS) entry which is preliminary data.</text>
</comment>
<proteinExistence type="predicted"/>
<evidence type="ECO:0000313" key="2">
    <source>
        <dbReference type="EMBL" id="KAJ3220910.1"/>
    </source>
</evidence>
<name>A0AAD5U124_9FUNG</name>
<dbReference type="Gene3D" id="3.40.50.300">
    <property type="entry name" value="P-loop containing nucleotide triphosphate hydrolases"/>
    <property type="match status" value="1"/>
</dbReference>
<keyword evidence="2" id="KW-0418">Kinase</keyword>
<keyword evidence="3" id="KW-1185">Reference proteome</keyword>
<reference evidence="2" key="1">
    <citation type="submission" date="2020-05" db="EMBL/GenBank/DDBJ databases">
        <title>Phylogenomic resolution of chytrid fungi.</title>
        <authorList>
            <person name="Stajich J.E."/>
            <person name="Amses K."/>
            <person name="Simmons R."/>
            <person name="Seto K."/>
            <person name="Myers J."/>
            <person name="Bonds A."/>
            <person name="Quandt C.A."/>
            <person name="Barry K."/>
            <person name="Liu P."/>
            <person name="Grigoriev I."/>
            <person name="Longcore J.E."/>
            <person name="James T.Y."/>
        </authorList>
    </citation>
    <scope>NUCLEOTIDE SEQUENCE</scope>
    <source>
        <strain evidence="2">JEL0476</strain>
    </source>
</reference>
<sequence length="220" mass="25806">MTKSTLTGWLNKILPNSKILHQDQFFKKDSEIPIVNGIANWDCPEALDNENFLMTLKNCKKVGLKESVLNGNRPKLNSSEVDDMFINQLKKELLGSDSDLEFILIDGFLLYHDERFLKEFDISFFCLANKEVLIQRRQKRDAYITLEGFWEEPPKYFEEFVWPCYLKYNQKILKHLENKNAAAKDLEDNLKVKLLDSTETSIQNILEFAIRDIIHKVKQV</sequence>
<dbReference type="AlphaFoldDB" id="A0AAD5U124"/>
<organism evidence="2 3">
    <name type="scientific">Clydaea vesicula</name>
    <dbReference type="NCBI Taxonomy" id="447962"/>
    <lineage>
        <taxon>Eukaryota</taxon>
        <taxon>Fungi</taxon>
        <taxon>Fungi incertae sedis</taxon>
        <taxon>Chytridiomycota</taxon>
        <taxon>Chytridiomycota incertae sedis</taxon>
        <taxon>Chytridiomycetes</taxon>
        <taxon>Lobulomycetales</taxon>
        <taxon>Lobulomycetaceae</taxon>
        <taxon>Clydaea</taxon>
    </lineage>
</organism>
<accession>A0AAD5U124</accession>
<feature type="coiled-coil region" evidence="1">
    <location>
        <begin position="169"/>
        <end position="196"/>
    </location>
</feature>
<dbReference type="PANTHER" id="PTHR10285">
    <property type="entry name" value="URIDINE KINASE"/>
    <property type="match status" value="1"/>
</dbReference>
<keyword evidence="2" id="KW-0808">Transferase</keyword>
<dbReference type="GO" id="GO:0016301">
    <property type="term" value="F:kinase activity"/>
    <property type="evidence" value="ECO:0007669"/>
    <property type="project" value="UniProtKB-KW"/>
</dbReference>
<dbReference type="Proteomes" id="UP001211065">
    <property type="component" value="Unassembled WGS sequence"/>
</dbReference>
<evidence type="ECO:0000256" key="1">
    <source>
        <dbReference type="SAM" id="Coils"/>
    </source>
</evidence>
<dbReference type="EMBL" id="JADGJW010000264">
    <property type="protein sequence ID" value="KAJ3220910.1"/>
    <property type="molecule type" value="Genomic_DNA"/>
</dbReference>
<evidence type="ECO:0000313" key="3">
    <source>
        <dbReference type="Proteomes" id="UP001211065"/>
    </source>
</evidence>
<dbReference type="SUPFAM" id="SSF52540">
    <property type="entry name" value="P-loop containing nucleoside triphosphate hydrolases"/>
    <property type="match status" value="1"/>
</dbReference>
<gene>
    <name evidence="2" type="primary">NRK1</name>
    <name evidence="2" type="ORF">HK099_003917</name>
</gene>
<dbReference type="InterPro" id="IPR027417">
    <property type="entry name" value="P-loop_NTPase"/>
</dbReference>
<keyword evidence="1" id="KW-0175">Coiled coil</keyword>